<feature type="region of interest" description="Disordered" evidence="1">
    <location>
        <begin position="92"/>
        <end position="117"/>
    </location>
</feature>
<organism evidence="5 6">
    <name type="scientific">Pleomorphomonas diazotrophica</name>
    <dbReference type="NCBI Taxonomy" id="1166257"/>
    <lineage>
        <taxon>Bacteria</taxon>
        <taxon>Pseudomonadati</taxon>
        <taxon>Pseudomonadota</taxon>
        <taxon>Alphaproteobacteria</taxon>
        <taxon>Hyphomicrobiales</taxon>
        <taxon>Pleomorphomonadaceae</taxon>
        <taxon>Pleomorphomonas</taxon>
    </lineage>
</organism>
<evidence type="ECO:0000259" key="4">
    <source>
        <dbReference type="PROSITE" id="PS51085"/>
    </source>
</evidence>
<reference evidence="5 6" key="1">
    <citation type="submission" date="2017-12" db="EMBL/GenBank/DDBJ databases">
        <title>Anaerobic carbon monoxide metabolism by Pleomorphomonas carboxyditropha sp. nov., a new mesophilic hydrogenogenic carboxidotroph.</title>
        <authorList>
            <person name="Esquivel-Elizondo S."/>
            <person name="Krajmalnik-Brown R."/>
        </authorList>
    </citation>
    <scope>NUCLEOTIDE SEQUENCE [LARGE SCALE GENOMIC DNA]</scope>
    <source>
        <strain evidence="5 6">R5-392</strain>
    </source>
</reference>
<dbReference type="InterPro" id="IPR001041">
    <property type="entry name" value="2Fe-2S_ferredoxin-type"/>
</dbReference>
<evidence type="ECO:0000313" key="5">
    <source>
        <dbReference type="EMBL" id="PKR90003.1"/>
    </source>
</evidence>
<feature type="region of interest" description="Disordered" evidence="1">
    <location>
        <begin position="291"/>
        <end position="338"/>
    </location>
</feature>
<dbReference type="Proteomes" id="UP000233491">
    <property type="component" value="Unassembled WGS sequence"/>
</dbReference>
<dbReference type="CDD" id="cd00207">
    <property type="entry name" value="fer2"/>
    <property type="match status" value="1"/>
</dbReference>
<dbReference type="PROSITE" id="PS51085">
    <property type="entry name" value="2FE2S_FER_2"/>
    <property type="match status" value="1"/>
</dbReference>
<feature type="compositionally biased region" description="Low complexity" evidence="1">
    <location>
        <begin position="52"/>
        <end position="68"/>
    </location>
</feature>
<dbReference type="AlphaFoldDB" id="A0A2N3LZJ8"/>
<dbReference type="InterPro" id="IPR012675">
    <property type="entry name" value="Beta-grasp_dom_sf"/>
</dbReference>
<proteinExistence type="predicted"/>
<dbReference type="EMBL" id="PJNW01000002">
    <property type="protein sequence ID" value="PKR90003.1"/>
    <property type="molecule type" value="Genomic_DNA"/>
</dbReference>
<accession>A0A2N3LZJ8</accession>
<dbReference type="InterPro" id="IPR036010">
    <property type="entry name" value="2Fe-2S_ferredoxin-like_sf"/>
</dbReference>
<feature type="domain" description="2Fe-2S ferredoxin-type" evidence="4">
    <location>
        <begin position="337"/>
        <end position="419"/>
    </location>
</feature>
<feature type="signal peptide" evidence="3">
    <location>
        <begin position="1"/>
        <end position="41"/>
    </location>
</feature>
<keyword evidence="3" id="KW-0732">Signal</keyword>
<name>A0A2N3LZJ8_9HYPH</name>
<protein>
    <recommendedName>
        <fullName evidence="4">2Fe-2S ferredoxin-type domain-containing protein</fullName>
    </recommendedName>
</protein>
<keyword evidence="2" id="KW-0472">Membrane</keyword>
<keyword evidence="2" id="KW-1133">Transmembrane helix</keyword>
<comment type="caution">
    <text evidence="5">The sequence shown here is derived from an EMBL/GenBank/DDBJ whole genome shotgun (WGS) entry which is preliminary data.</text>
</comment>
<dbReference type="Gene3D" id="3.10.20.30">
    <property type="match status" value="1"/>
</dbReference>
<feature type="compositionally biased region" description="Low complexity" evidence="1">
    <location>
        <begin position="107"/>
        <end position="117"/>
    </location>
</feature>
<keyword evidence="6" id="KW-1185">Reference proteome</keyword>
<feature type="chain" id="PRO_5014988563" description="2Fe-2S ferredoxin-type domain-containing protein" evidence="3">
    <location>
        <begin position="42"/>
        <end position="419"/>
    </location>
</feature>
<evidence type="ECO:0000256" key="3">
    <source>
        <dbReference type="SAM" id="SignalP"/>
    </source>
</evidence>
<sequence length="419" mass="43267">MPIACGGKRAHVRSKPAGLLLNAALTAALAMVLSGTSPALADVPPPDHAAHHPGQAMPQAAPMPQTGPMQGLTYAPAYGAGQYAAPTDIPKTALATMPSPSAPSAPPMSGSSTVSTSGAGQMMAMMGEMSMPQPAFYPSLMAMPEVGPEQRVSLEMQSRQSISAGAALMTNGLVQLSRRTAEADALAVRNALNLIKQGAALTEAGLSGQRVLAGEAPQQVALGWFRRQMNMPSLVEANDEWVIYGLTPFHLTVMVALILASVTLVTAYIYRMGAAAQLVRRISAHLPHLTHRAPAAPPTTPTAAPVPSPPAEPAEQAATSRASPGKAPVPTSEPGPAEVVFSRSGKTVILEPGETLYDAAERAEVEISGSCLAGTCNGCKIKVVQGDILTEGEDTAHAVKDSMVLACQSYPRGKVIVRA</sequence>
<feature type="region of interest" description="Disordered" evidence="1">
    <location>
        <begin position="42"/>
        <end position="68"/>
    </location>
</feature>
<feature type="transmembrane region" description="Helical" evidence="2">
    <location>
        <begin position="241"/>
        <end position="270"/>
    </location>
</feature>
<dbReference type="Pfam" id="PF00111">
    <property type="entry name" value="Fer2"/>
    <property type="match status" value="1"/>
</dbReference>
<keyword evidence="2" id="KW-0812">Transmembrane</keyword>
<evidence type="ECO:0000256" key="2">
    <source>
        <dbReference type="SAM" id="Phobius"/>
    </source>
</evidence>
<evidence type="ECO:0000256" key="1">
    <source>
        <dbReference type="SAM" id="MobiDB-lite"/>
    </source>
</evidence>
<dbReference type="SUPFAM" id="SSF54292">
    <property type="entry name" value="2Fe-2S ferredoxin-like"/>
    <property type="match status" value="1"/>
</dbReference>
<evidence type="ECO:0000313" key="6">
    <source>
        <dbReference type="Proteomes" id="UP000233491"/>
    </source>
</evidence>
<dbReference type="GO" id="GO:0051536">
    <property type="term" value="F:iron-sulfur cluster binding"/>
    <property type="evidence" value="ECO:0007669"/>
    <property type="project" value="InterPro"/>
</dbReference>
<dbReference type="RefSeq" id="WP_101287099.1">
    <property type="nucleotide sequence ID" value="NZ_FOUQ01000011.1"/>
</dbReference>
<feature type="compositionally biased region" description="Pro residues" evidence="1">
    <location>
        <begin position="295"/>
        <end position="312"/>
    </location>
</feature>
<gene>
    <name evidence="5" type="ORF">CXZ10_01005</name>
</gene>